<comment type="caution">
    <text evidence="1">The sequence shown here is derived from an EMBL/GenBank/DDBJ whole genome shotgun (WGS) entry which is preliminary data.</text>
</comment>
<reference evidence="1" key="1">
    <citation type="journal article" date="2023" name="Nat. Commun.">
        <title>Diploid and tetraploid genomes of Acorus and the evolution of monocots.</title>
        <authorList>
            <person name="Ma L."/>
            <person name="Liu K.W."/>
            <person name="Li Z."/>
            <person name="Hsiao Y.Y."/>
            <person name="Qi Y."/>
            <person name="Fu T."/>
            <person name="Tang G.D."/>
            <person name="Zhang D."/>
            <person name="Sun W.H."/>
            <person name="Liu D.K."/>
            <person name="Li Y."/>
            <person name="Chen G.Z."/>
            <person name="Liu X.D."/>
            <person name="Liao X.Y."/>
            <person name="Jiang Y.T."/>
            <person name="Yu X."/>
            <person name="Hao Y."/>
            <person name="Huang J."/>
            <person name="Zhao X.W."/>
            <person name="Ke S."/>
            <person name="Chen Y.Y."/>
            <person name="Wu W.L."/>
            <person name="Hsu J.L."/>
            <person name="Lin Y.F."/>
            <person name="Huang M.D."/>
            <person name="Li C.Y."/>
            <person name="Huang L."/>
            <person name="Wang Z.W."/>
            <person name="Zhao X."/>
            <person name="Zhong W.Y."/>
            <person name="Peng D.H."/>
            <person name="Ahmad S."/>
            <person name="Lan S."/>
            <person name="Zhang J.S."/>
            <person name="Tsai W.C."/>
            <person name="Van de Peer Y."/>
            <person name="Liu Z.J."/>
        </authorList>
    </citation>
    <scope>NUCLEOTIDE SEQUENCE</scope>
    <source>
        <strain evidence="1">CP</strain>
    </source>
</reference>
<evidence type="ECO:0008006" key="3">
    <source>
        <dbReference type="Google" id="ProtNLM"/>
    </source>
</evidence>
<protein>
    <recommendedName>
        <fullName evidence="3">Reverse transcriptase domain-containing protein</fullName>
    </recommendedName>
</protein>
<keyword evidence="2" id="KW-1185">Reference proteome</keyword>
<accession>A0AAV9EDA3</accession>
<dbReference type="Proteomes" id="UP001180020">
    <property type="component" value="Unassembled WGS sequence"/>
</dbReference>
<evidence type="ECO:0000313" key="1">
    <source>
        <dbReference type="EMBL" id="KAK1311471.1"/>
    </source>
</evidence>
<reference evidence="1" key="2">
    <citation type="submission" date="2023-06" db="EMBL/GenBank/DDBJ databases">
        <authorList>
            <person name="Ma L."/>
            <person name="Liu K.-W."/>
            <person name="Li Z."/>
            <person name="Hsiao Y.-Y."/>
            <person name="Qi Y."/>
            <person name="Fu T."/>
            <person name="Tang G."/>
            <person name="Zhang D."/>
            <person name="Sun W.-H."/>
            <person name="Liu D.-K."/>
            <person name="Li Y."/>
            <person name="Chen G.-Z."/>
            <person name="Liu X.-D."/>
            <person name="Liao X.-Y."/>
            <person name="Jiang Y.-T."/>
            <person name="Yu X."/>
            <person name="Hao Y."/>
            <person name="Huang J."/>
            <person name="Zhao X.-W."/>
            <person name="Ke S."/>
            <person name="Chen Y.-Y."/>
            <person name="Wu W.-L."/>
            <person name="Hsu J.-L."/>
            <person name="Lin Y.-F."/>
            <person name="Huang M.-D."/>
            <person name="Li C.-Y."/>
            <person name="Huang L."/>
            <person name="Wang Z.-W."/>
            <person name="Zhao X."/>
            <person name="Zhong W.-Y."/>
            <person name="Peng D.-H."/>
            <person name="Ahmad S."/>
            <person name="Lan S."/>
            <person name="Zhang J.-S."/>
            <person name="Tsai W.-C."/>
            <person name="Van De Peer Y."/>
            <person name="Liu Z.-J."/>
        </authorList>
    </citation>
    <scope>NUCLEOTIDE SEQUENCE</scope>
    <source>
        <strain evidence="1">CP</strain>
        <tissue evidence="1">Leaves</tissue>
    </source>
</reference>
<name>A0AAV9EDA3_ACOCL</name>
<sequence length="132" mass="14930">MNSPSAKGRACIKVDLLEAFDSVRWDFLEEVMRESTFGQEMVMSPNNKLSNGPRFVFQKRRVDSGSNALKIGMRQQWEYGFGNLPHTTLLFGHNGWGKNISRKIAFGHLHLVLAPLLFGNPSSRLEIGFNHP</sequence>
<dbReference type="EMBL" id="JAUJYO010000008">
    <property type="protein sequence ID" value="KAK1311471.1"/>
    <property type="molecule type" value="Genomic_DNA"/>
</dbReference>
<evidence type="ECO:0000313" key="2">
    <source>
        <dbReference type="Proteomes" id="UP001180020"/>
    </source>
</evidence>
<proteinExistence type="predicted"/>
<organism evidence="1 2">
    <name type="scientific">Acorus calamus</name>
    <name type="common">Sweet flag</name>
    <dbReference type="NCBI Taxonomy" id="4465"/>
    <lineage>
        <taxon>Eukaryota</taxon>
        <taxon>Viridiplantae</taxon>
        <taxon>Streptophyta</taxon>
        <taxon>Embryophyta</taxon>
        <taxon>Tracheophyta</taxon>
        <taxon>Spermatophyta</taxon>
        <taxon>Magnoliopsida</taxon>
        <taxon>Liliopsida</taxon>
        <taxon>Acoraceae</taxon>
        <taxon>Acorus</taxon>
    </lineage>
</organism>
<dbReference type="AlphaFoldDB" id="A0AAV9EDA3"/>
<gene>
    <name evidence="1" type="ORF">QJS10_CPA08g01537</name>
</gene>